<feature type="signal peptide" evidence="8">
    <location>
        <begin position="1"/>
        <end position="25"/>
    </location>
</feature>
<dbReference type="GO" id="GO:0005506">
    <property type="term" value="F:iron ion binding"/>
    <property type="evidence" value="ECO:0007669"/>
    <property type="project" value="InterPro"/>
</dbReference>
<dbReference type="InterPro" id="IPR038414">
    <property type="entry name" value="CcoP_N_sf"/>
</dbReference>
<feature type="domain" description="Cytochrome c" evidence="9">
    <location>
        <begin position="303"/>
        <end position="382"/>
    </location>
</feature>
<dbReference type="Proteomes" id="UP000323426">
    <property type="component" value="Unassembled WGS sequence"/>
</dbReference>
<evidence type="ECO:0000313" key="10">
    <source>
        <dbReference type="EMBL" id="KAA5541159.1"/>
    </source>
</evidence>
<keyword evidence="3 6" id="KW-0479">Metal-binding</keyword>
<keyword evidence="4" id="KW-0249">Electron transport</keyword>
<dbReference type="Pfam" id="PF13442">
    <property type="entry name" value="Cytochrome_CBB3"/>
    <property type="match status" value="1"/>
</dbReference>
<evidence type="ECO:0000256" key="4">
    <source>
        <dbReference type="ARBA" id="ARBA00022982"/>
    </source>
</evidence>
<keyword evidence="8" id="KW-0732">Signal</keyword>
<dbReference type="InterPro" id="IPR050597">
    <property type="entry name" value="Cytochrome_c_Oxidase_Subunit"/>
</dbReference>
<keyword evidence="7" id="KW-1133">Transmembrane helix</keyword>
<organism evidence="10 11">
    <name type="scientific">Adhaeribacter rhizoryzae</name>
    <dbReference type="NCBI Taxonomy" id="2607907"/>
    <lineage>
        <taxon>Bacteria</taxon>
        <taxon>Pseudomonadati</taxon>
        <taxon>Bacteroidota</taxon>
        <taxon>Cytophagia</taxon>
        <taxon>Cytophagales</taxon>
        <taxon>Hymenobacteraceae</taxon>
        <taxon>Adhaeribacter</taxon>
    </lineage>
</organism>
<feature type="transmembrane region" description="Helical" evidence="7">
    <location>
        <begin position="243"/>
        <end position="261"/>
    </location>
</feature>
<dbReference type="PANTHER" id="PTHR33751">
    <property type="entry name" value="CBB3-TYPE CYTOCHROME C OXIDASE SUBUNIT FIXP"/>
    <property type="match status" value="1"/>
</dbReference>
<dbReference type="PRINTS" id="PR00605">
    <property type="entry name" value="CYTCHROMECIC"/>
</dbReference>
<evidence type="ECO:0000256" key="6">
    <source>
        <dbReference type="PROSITE-ProRule" id="PRU00433"/>
    </source>
</evidence>
<dbReference type="InterPro" id="IPR008168">
    <property type="entry name" value="Cyt_C_IC"/>
</dbReference>
<name>A0A5M6D5T9_9BACT</name>
<dbReference type="GO" id="GO:0020037">
    <property type="term" value="F:heme binding"/>
    <property type="evidence" value="ECO:0007669"/>
    <property type="project" value="InterPro"/>
</dbReference>
<gene>
    <name evidence="10" type="ORF">F0145_21235</name>
</gene>
<dbReference type="InterPro" id="IPR009056">
    <property type="entry name" value="Cyt_c-like_dom"/>
</dbReference>
<feature type="transmembrane region" description="Helical" evidence="7">
    <location>
        <begin position="155"/>
        <end position="178"/>
    </location>
</feature>
<keyword evidence="5 6" id="KW-0408">Iron</keyword>
<accession>A0A5M6D5T9</accession>
<evidence type="ECO:0000256" key="2">
    <source>
        <dbReference type="ARBA" id="ARBA00022617"/>
    </source>
</evidence>
<dbReference type="InterPro" id="IPR036909">
    <property type="entry name" value="Cyt_c-like_dom_sf"/>
</dbReference>
<evidence type="ECO:0000256" key="5">
    <source>
        <dbReference type="ARBA" id="ARBA00023004"/>
    </source>
</evidence>
<dbReference type="Pfam" id="PF00034">
    <property type="entry name" value="Cytochrom_C"/>
    <property type="match status" value="1"/>
</dbReference>
<evidence type="ECO:0000256" key="1">
    <source>
        <dbReference type="ARBA" id="ARBA00022448"/>
    </source>
</evidence>
<keyword evidence="2 6" id="KW-0349">Heme</keyword>
<keyword evidence="11" id="KW-1185">Reference proteome</keyword>
<evidence type="ECO:0000256" key="8">
    <source>
        <dbReference type="SAM" id="SignalP"/>
    </source>
</evidence>
<evidence type="ECO:0000259" key="9">
    <source>
        <dbReference type="PROSITE" id="PS51007"/>
    </source>
</evidence>
<evidence type="ECO:0000256" key="3">
    <source>
        <dbReference type="ARBA" id="ARBA00022723"/>
    </source>
</evidence>
<keyword evidence="7" id="KW-0472">Membrane</keyword>
<feature type="chain" id="PRO_5024367549" evidence="8">
    <location>
        <begin position="26"/>
        <end position="399"/>
    </location>
</feature>
<feature type="domain" description="Cytochrome c" evidence="9">
    <location>
        <begin position="27"/>
        <end position="120"/>
    </location>
</feature>
<comment type="caution">
    <text evidence="10">The sequence shown here is derived from an EMBL/GenBank/DDBJ whole genome shotgun (WGS) entry which is preliminary data.</text>
</comment>
<sequence length="399" mass="43467">MKTLTNQFKNFVLAAAFAVSLPGLAQDHVAAGKKVFTDNCAACHSLDAQVVGPALKGVTERRDEAWVKNFIKNSTKLIQSGDKEAVALFEKFNKTQMPAFEGSLSEEQVTSVVAYLANPGEAAPAEAAAPATDNKATAAASVPAPEFNLQAIDPILLVLVSFALILLLVILGFGLIILKQVSPLLAKVYEKPAYQNSFMARLVAMFQGEGQLFVKKDKNIIMEGHDYDGIHEFDNDLPPWWRYLFYATVVFSLVYVVNYHVMGGKLQDAEYEAEMQTAALLHPPTEEGSINEKTDYKVLTDAGALEKGKTAYLQNCAACHGQEAEGKIGPNLTDEYWLHGGEVNEIFKTIKFGITEKGMVAWNGKLSKDQILEVSSYILSLQGSNPAGAKEPQGEKVTK</sequence>
<dbReference type="SUPFAM" id="SSF46626">
    <property type="entry name" value="Cytochrome c"/>
    <property type="match status" value="2"/>
</dbReference>
<evidence type="ECO:0000256" key="7">
    <source>
        <dbReference type="SAM" id="Phobius"/>
    </source>
</evidence>
<dbReference type="AlphaFoldDB" id="A0A5M6D5T9"/>
<dbReference type="PROSITE" id="PS51007">
    <property type="entry name" value="CYTC"/>
    <property type="match status" value="2"/>
</dbReference>
<dbReference type="EMBL" id="VWSF01000023">
    <property type="protein sequence ID" value="KAA5541159.1"/>
    <property type="molecule type" value="Genomic_DNA"/>
</dbReference>
<dbReference type="PANTHER" id="PTHR33751:SF1">
    <property type="entry name" value="CBB3-TYPE CYTOCHROME C OXIDASE SUBUNIT FIXP"/>
    <property type="match status" value="1"/>
</dbReference>
<proteinExistence type="predicted"/>
<dbReference type="GO" id="GO:0009055">
    <property type="term" value="F:electron transfer activity"/>
    <property type="evidence" value="ECO:0007669"/>
    <property type="project" value="InterPro"/>
</dbReference>
<dbReference type="Gene3D" id="6.10.280.130">
    <property type="match status" value="1"/>
</dbReference>
<dbReference type="RefSeq" id="WP_150091761.1">
    <property type="nucleotide sequence ID" value="NZ_VWSF01000023.1"/>
</dbReference>
<evidence type="ECO:0000313" key="11">
    <source>
        <dbReference type="Proteomes" id="UP000323426"/>
    </source>
</evidence>
<reference evidence="10 11" key="1">
    <citation type="submission" date="2019-09" db="EMBL/GenBank/DDBJ databases">
        <title>Genome sequence and assembly of Adhaeribacter sp.</title>
        <authorList>
            <person name="Chhetri G."/>
        </authorList>
    </citation>
    <scope>NUCLEOTIDE SEQUENCE [LARGE SCALE GENOMIC DNA]</scope>
    <source>
        <strain evidence="10 11">DK36</strain>
    </source>
</reference>
<protein>
    <submittedName>
        <fullName evidence="10">C-type cytochrome</fullName>
    </submittedName>
</protein>
<dbReference type="InterPro" id="IPR032858">
    <property type="entry name" value="CcoP_N"/>
</dbReference>
<keyword evidence="1" id="KW-0813">Transport</keyword>
<dbReference type="Pfam" id="PF14715">
    <property type="entry name" value="FixP_N"/>
    <property type="match status" value="1"/>
</dbReference>
<dbReference type="Gene3D" id="1.10.760.10">
    <property type="entry name" value="Cytochrome c-like domain"/>
    <property type="match status" value="2"/>
</dbReference>
<keyword evidence="7" id="KW-0812">Transmembrane</keyword>